<name>A0A3N4LJB9_9PEZI</name>
<feature type="transmembrane region" description="Helical" evidence="12">
    <location>
        <begin position="735"/>
        <end position="758"/>
    </location>
</feature>
<organism evidence="15 16">
    <name type="scientific">Terfezia boudieri ATCC MYA-4762</name>
    <dbReference type="NCBI Taxonomy" id="1051890"/>
    <lineage>
        <taxon>Eukaryota</taxon>
        <taxon>Fungi</taxon>
        <taxon>Dikarya</taxon>
        <taxon>Ascomycota</taxon>
        <taxon>Pezizomycotina</taxon>
        <taxon>Pezizomycetes</taxon>
        <taxon>Pezizales</taxon>
        <taxon>Pezizaceae</taxon>
        <taxon>Terfezia</taxon>
    </lineage>
</organism>
<dbReference type="SMART" id="SM00382">
    <property type="entry name" value="AAA"/>
    <property type="match status" value="2"/>
</dbReference>
<dbReference type="Gene3D" id="1.20.1560.10">
    <property type="entry name" value="ABC transporter type 1, transmembrane domain"/>
    <property type="match status" value="1"/>
</dbReference>
<dbReference type="GO" id="GO:0005524">
    <property type="term" value="F:ATP binding"/>
    <property type="evidence" value="ECO:0007669"/>
    <property type="project" value="UniProtKB-KW"/>
</dbReference>
<evidence type="ECO:0000256" key="8">
    <source>
        <dbReference type="ARBA" id="ARBA00022840"/>
    </source>
</evidence>
<dbReference type="InterPro" id="IPR036640">
    <property type="entry name" value="ABC1_TM_sf"/>
</dbReference>
<dbReference type="Pfam" id="PF00664">
    <property type="entry name" value="ABC_membrane"/>
    <property type="match status" value="3"/>
</dbReference>
<dbReference type="FunFam" id="3.40.50.300:FF:000913">
    <property type="entry name" value="ABC multidrug transporter SitT"/>
    <property type="match status" value="1"/>
</dbReference>
<dbReference type="GO" id="GO:0005743">
    <property type="term" value="C:mitochondrial inner membrane"/>
    <property type="evidence" value="ECO:0007669"/>
    <property type="project" value="TreeGrafter"/>
</dbReference>
<feature type="domain" description="ABC transporter" evidence="13">
    <location>
        <begin position="1019"/>
        <end position="1255"/>
    </location>
</feature>
<feature type="transmembrane region" description="Helical" evidence="12">
    <location>
        <begin position="814"/>
        <end position="832"/>
    </location>
</feature>
<keyword evidence="8" id="KW-0067">ATP-binding</keyword>
<dbReference type="AlphaFoldDB" id="A0A3N4LJB9"/>
<evidence type="ECO:0000256" key="3">
    <source>
        <dbReference type="ARBA" id="ARBA00007577"/>
    </source>
</evidence>
<dbReference type="FunFam" id="3.40.50.300:FF:001530">
    <property type="entry name" value="ABC multidrug transporter (Eurofung)"/>
    <property type="match status" value="1"/>
</dbReference>
<dbReference type="InterPro" id="IPR017871">
    <property type="entry name" value="ABC_transporter-like_CS"/>
</dbReference>
<evidence type="ECO:0000256" key="12">
    <source>
        <dbReference type="SAM" id="Phobius"/>
    </source>
</evidence>
<keyword evidence="6" id="KW-0677">Repeat</keyword>
<feature type="transmembrane region" description="Helical" evidence="12">
    <location>
        <begin position="691"/>
        <end position="715"/>
    </location>
</feature>
<dbReference type="CDD" id="cd18577">
    <property type="entry name" value="ABC_6TM_Pgp_ABCB1_D1_like"/>
    <property type="match status" value="1"/>
</dbReference>
<keyword evidence="16" id="KW-1185">Reference proteome</keyword>
<keyword evidence="11" id="KW-0325">Glycoprotein</keyword>
<keyword evidence="5 12" id="KW-0812">Transmembrane</keyword>
<feature type="transmembrane region" description="Helical" evidence="12">
    <location>
        <begin position="276"/>
        <end position="297"/>
    </location>
</feature>
<evidence type="ECO:0000256" key="9">
    <source>
        <dbReference type="ARBA" id="ARBA00022989"/>
    </source>
</evidence>
<evidence type="ECO:0000256" key="1">
    <source>
        <dbReference type="ARBA" id="ARBA00004141"/>
    </source>
</evidence>
<dbReference type="InterPro" id="IPR011527">
    <property type="entry name" value="ABC1_TM_dom"/>
</dbReference>
<evidence type="ECO:0000256" key="10">
    <source>
        <dbReference type="ARBA" id="ARBA00023136"/>
    </source>
</evidence>
<feature type="transmembrane region" description="Helical" evidence="12">
    <location>
        <begin position="37"/>
        <end position="56"/>
    </location>
</feature>
<protein>
    <submittedName>
        <fullName evidence="15">ABC transporter family protein</fullName>
    </submittedName>
</protein>
<sequence length="1260" mass="138653">MVIPFGKLATEFTSFLTPGSNVTPHQFRKTVDQLCLYFVYLFLGKFFATYISLTCFKTSGINISAKIRLRYLACLFSQPISYFDAHGGAAPASVEDSGAPTTFNNFASSDSGSGGSVIMAITSSSNTIQLGISEKLGLFIQYTAMLISAFVIGFISSWELTLITALILPVTTIIYGTTVPMDIGIEKKIVAAYTKAAVVAEDCLSTIRTVNAFNAKPKLSKKYMVCLNDAKKIGMTKAPLMAVQFSAAFFVIYAGFGLCFWYGILMLKREKLGGGVGEIFTVFFSVLIGVMAFSQIAPPIGNMSRAAGAAHGLFQVIDSSDALVEERKSGRKFDGPDGEGKSWIHRLEFRDVHFAYPSRKDVKILNGLNVLFEEGKTTAIVGGSGSGKSTIVGLLERWYEPDAVPEKEANDDKSNEEIALPKGRIYVDGGIDISTLNREWWRTQIGLVQQEPVLFNDTIYKNVCYGLLGSRWEHAEEEEKRRMVKEACIEAGAGEFIDALPEGYDSQVGEQGVRLSGGQKQRIAIARSIIKKPPILILDEATSAIDPRSERIVQAALDKVSKSRTTIMIAHRLSTVRKADKIVVMGKGSIIEQGTHEELLAIEDGAYRRLVEGQRLLVGAKEGEQVALEDLDDGFETADLGKVTTTKSTASDAVREQTDDPEQEQQRKAMEMGAWEVVLLLLWEQRSHWKLYMIAIISSICGGAVYPAQSIMFASFTEAFTKVDDINVVAKTGNFWALMFFVAACGVLLAYGGVGYCFTRLQHHLTTNYRKEYFQSVLRQRISYFDKEGNAAGTLTSRLNSDPNALQELMGMNLGMLSIAMVSIVGCAVLALAVGWKLSLACLFSAFPLIFLATVFRVRIEIQFEKATAAVFAESSQFAAEAVGNYRTVTSLTMERSIEERYRLLLDNHVKQAWSDTRVAMIFFSASESIVLLAMALAFWYGGLLISRREYSAKQFYTVYVCLVQGGEAAGQWFSFTPNMAQAVQAARRILAMREPDSIRNAPPALPAPLADSTGGCEVEFRNVRFKYATRETPVFRNLSLKIEKGQFAAFVGASGCGKTTTISLLERFYEVDKGAILINGQNIQDLDIVEYRKVVSLVSQEPVLYQGTLADNVRLGVPDDTPQEAIEDACKQAYIHDFITSLPEGYNTMCGSKGVGLSGGQKQRVAIARALIRNPRLLLLDEATASLDSTSEKIVQEAFEKAREGRTMIAVAHRLSTVQKADVIFVFDEGKIVEKGDHQSLLRKKGVYYQMCQAQALDQ</sequence>
<feature type="transmembrane region" description="Helical" evidence="12">
    <location>
        <begin position="161"/>
        <end position="179"/>
    </location>
</feature>
<keyword evidence="9 12" id="KW-1133">Transmembrane helix</keyword>
<evidence type="ECO:0000256" key="11">
    <source>
        <dbReference type="ARBA" id="ARBA00023180"/>
    </source>
</evidence>
<dbReference type="InterPro" id="IPR003439">
    <property type="entry name" value="ABC_transporter-like_ATP-bd"/>
</dbReference>
<dbReference type="OrthoDB" id="6500128at2759"/>
<dbReference type="InterPro" id="IPR039421">
    <property type="entry name" value="Type_1_exporter"/>
</dbReference>
<evidence type="ECO:0000256" key="2">
    <source>
        <dbReference type="ARBA" id="ARBA00004308"/>
    </source>
</evidence>
<dbReference type="PANTHER" id="PTHR43394:SF27">
    <property type="entry name" value="ATP-DEPENDENT TRANSLOCASE ABCB1-LIKE"/>
    <property type="match status" value="1"/>
</dbReference>
<dbReference type="PROSITE" id="PS50929">
    <property type="entry name" value="ABC_TM1F"/>
    <property type="match status" value="2"/>
</dbReference>
<evidence type="ECO:0000313" key="15">
    <source>
        <dbReference type="EMBL" id="RPB22994.1"/>
    </source>
</evidence>
<dbReference type="CDD" id="cd18578">
    <property type="entry name" value="ABC_6TM_Pgp_ABCB1_D2_like"/>
    <property type="match status" value="1"/>
</dbReference>
<dbReference type="InterPro" id="IPR003593">
    <property type="entry name" value="AAA+_ATPase"/>
</dbReference>
<dbReference type="PROSITE" id="PS50893">
    <property type="entry name" value="ABC_TRANSPORTER_2"/>
    <property type="match status" value="2"/>
</dbReference>
<feature type="domain" description="ABC transmembrane type-1" evidence="14">
    <location>
        <begin position="1"/>
        <end position="305"/>
    </location>
</feature>
<keyword evidence="7" id="KW-0547">Nucleotide-binding</keyword>
<accession>A0A3N4LJB9</accession>
<comment type="similarity">
    <text evidence="3">Belongs to the ABC transporter superfamily. ABCB family. Multidrug resistance exporter (TC 3.A.1.201) subfamily.</text>
</comment>
<dbReference type="PANTHER" id="PTHR43394">
    <property type="entry name" value="ATP-DEPENDENT PERMEASE MDL1, MITOCHONDRIAL"/>
    <property type="match status" value="1"/>
</dbReference>
<gene>
    <name evidence="15" type="ORF">L211DRAFT_809718</name>
</gene>
<dbReference type="SUPFAM" id="SSF52540">
    <property type="entry name" value="P-loop containing nucleoside triphosphate hydrolases"/>
    <property type="match status" value="2"/>
</dbReference>
<dbReference type="FunFam" id="1.20.1560.10:FF:000057">
    <property type="entry name" value="ABC multidrug transporter SitT"/>
    <property type="match status" value="1"/>
</dbReference>
<dbReference type="FunCoup" id="A0A3N4LJB9">
    <property type="interactions" value="759"/>
</dbReference>
<evidence type="ECO:0000256" key="5">
    <source>
        <dbReference type="ARBA" id="ARBA00022692"/>
    </source>
</evidence>
<feature type="transmembrane region" description="Helical" evidence="12">
    <location>
        <begin position="136"/>
        <end position="155"/>
    </location>
</feature>
<evidence type="ECO:0000259" key="13">
    <source>
        <dbReference type="PROSITE" id="PS50893"/>
    </source>
</evidence>
<dbReference type="PROSITE" id="PS00211">
    <property type="entry name" value="ABC_TRANSPORTER_1"/>
    <property type="match status" value="2"/>
</dbReference>
<evidence type="ECO:0000256" key="7">
    <source>
        <dbReference type="ARBA" id="ARBA00022741"/>
    </source>
</evidence>
<evidence type="ECO:0000256" key="6">
    <source>
        <dbReference type="ARBA" id="ARBA00022737"/>
    </source>
</evidence>
<dbReference type="GO" id="GO:0015421">
    <property type="term" value="F:ABC-type oligopeptide transporter activity"/>
    <property type="evidence" value="ECO:0007669"/>
    <property type="project" value="TreeGrafter"/>
</dbReference>
<keyword evidence="4" id="KW-0813">Transport</keyword>
<proteinExistence type="inferred from homology"/>
<feature type="transmembrane region" description="Helical" evidence="12">
    <location>
        <begin position="838"/>
        <end position="856"/>
    </location>
</feature>
<feature type="transmembrane region" description="Helical" evidence="12">
    <location>
        <begin position="240"/>
        <end position="264"/>
    </location>
</feature>
<comment type="subcellular location">
    <subcellularLocation>
        <location evidence="2">Endomembrane system</location>
    </subcellularLocation>
    <subcellularLocation>
        <location evidence="1">Membrane</location>
        <topology evidence="1">Multi-pass membrane protein</topology>
    </subcellularLocation>
</comment>
<dbReference type="CDD" id="cd03249">
    <property type="entry name" value="ABC_MTABC3_MDL1_MDL2"/>
    <property type="match status" value="2"/>
</dbReference>
<reference evidence="15 16" key="1">
    <citation type="journal article" date="2018" name="Nat. Ecol. Evol.">
        <title>Pezizomycetes genomes reveal the molecular basis of ectomycorrhizal truffle lifestyle.</title>
        <authorList>
            <person name="Murat C."/>
            <person name="Payen T."/>
            <person name="Noel B."/>
            <person name="Kuo A."/>
            <person name="Morin E."/>
            <person name="Chen J."/>
            <person name="Kohler A."/>
            <person name="Krizsan K."/>
            <person name="Balestrini R."/>
            <person name="Da Silva C."/>
            <person name="Montanini B."/>
            <person name="Hainaut M."/>
            <person name="Levati E."/>
            <person name="Barry K.W."/>
            <person name="Belfiori B."/>
            <person name="Cichocki N."/>
            <person name="Clum A."/>
            <person name="Dockter R.B."/>
            <person name="Fauchery L."/>
            <person name="Guy J."/>
            <person name="Iotti M."/>
            <person name="Le Tacon F."/>
            <person name="Lindquist E.A."/>
            <person name="Lipzen A."/>
            <person name="Malagnac F."/>
            <person name="Mello A."/>
            <person name="Molinier V."/>
            <person name="Miyauchi S."/>
            <person name="Poulain J."/>
            <person name="Riccioni C."/>
            <person name="Rubini A."/>
            <person name="Sitrit Y."/>
            <person name="Splivallo R."/>
            <person name="Traeger S."/>
            <person name="Wang M."/>
            <person name="Zifcakova L."/>
            <person name="Wipf D."/>
            <person name="Zambonelli A."/>
            <person name="Paolocci F."/>
            <person name="Nowrousian M."/>
            <person name="Ottonello S."/>
            <person name="Baldrian P."/>
            <person name="Spatafora J.W."/>
            <person name="Henrissat B."/>
            <person name="Nagy L.G."/>
            <person name="Aury J.M."/>
            <person name="Wincker P."/>
            <person name="Grigoriev I.V."/>
            <person name="Bonfante P."/>
            <person name="Martin F.M."/>
        </authorList>
    </citation>
    <scope>NUCLEOTIDE SEQUENCE [LARGE SCALE GENOMIC DNA]</scope>
    <source>
        <strain evidence="15 16">ATCC MYA-4762</strain>
    </source>
</reference>
<dbReference type="SUPFAM" id="SSF90123">
    <property type="entry name" value="ABC transporter transmembrane region"/>
    <property type="match status" value="2"/>
</dbReference>
<feature type="domain" description="ABC transporter" evidence="13">
    <location>
        <begin position="347"/>
        <end position="612"/>
    </location>
</feature>
<dbReference type="InParanoid" id="A0A3N4LJB9"/>
<dbReference type="Gene3D" id="3.40.50.300">
    <property type="entry name" value="P-loop containing nucleotide triphosphate hydrolases"/>
    <property type="match status" value="2"/>
</dbReference>
<keyword evidence="10 12" id="KW-0472">Membrane</keyword>
<evidence type="ECO:0000313" key="16">
    <source>
        <dbReference type="Proteomes" id="UP000267821"/>
    </source>
</evidence>
<dbReference type="Pfam" id="PF00005">
    <property type="entry name" value="ABC_tran"/>
    <property type="match status" value="2"/>
</dbReference>
<dbReference type="InterPro" id="IPR027417">
    <property type="entry name" value="P-loop_NTPase"/>
</dbReference>
<dbReference type="EMBL" id="ML121548">
    <property type="protein sequence ID" value="RPB22994.1"/>
    <property type="molecule type" value="Genomic_DNA"/>
</dbReference>
<evidence type="ECO:0000259" key="14">
    <source>
        <dbReference type="PROSITE" id="PS50929"/>
    </source>
</evidence>
<dbReference type="GO" id="GO:0016887">
    <property type="term" value="F:ATP hydrolysis activity"/>
    <property type="evidence" value="ECO:0007669"/>
    <property type="project" value="InterPro"/>
</dbReference>
<feature type="domain" description="ABC transmembrane type-1" evidence="14">
    <location>
        <begin position="694"/>
        <end position="982"/>
    </location>
</feature>
<dbReference type="GO" id="GO:0090374">
    <property type="term" value="P:oligopeptide export from mitochondrion"/>
    <property type="evidence" value="ECO:0007669"/>
    <property type="project" value="TreeGrafter"/>
</dbReference>
<dbReference type="STRING" id="1051890.A0A3N4LJB9"/>
<evidence type="ECO:0000256" key="4">
    <source>
        <dbReference type="ARBA" id="ARBA00022448"/>
    </source>
</evidence>
<feature type="transmembrane region" description="Helical" evidence="12">
    <location>
        <begin position="919"/>
        <end position="941"/>
    </location>
</feature>
<dbReference type="Proteomes" id="UP000267821">
    <property type="component" value="Unassembled WGS sequence"/>
</dbReference>
<dbReference type="GO" id="GO:0012505">
    <property type="term" value="C:endomembrane system"/>
    <property type="evidence" value="ECO:0007669"/>
    <property type="project" value="UniProtKB-SubCell"/>
</dbReference>